<dbReference type="InterPro" id="IPR039607">
    <property type="entry name" value="VQ_8/17/18/20/21/25"/>
</dbReference>
<feature type="region of interest" description="Disordered" evidence="1">
    <location>
        <begin position="64"/>
        <end position="106"/>
    </location>
</feature>
<evidence type="ECO:0000259" key="2">
    <source>
        <dbReference type="Pfam" id="PF05678"/>
    </source>
</evidence>
<dbReference type="InParanoid" id="A0A2R6PBC3"/>
<dbReference type="EMBL" id="NKQK01000027">
    <property type="protein sequence ID" value="PSR88286.1"/>
    <property type="molecule type" value="Genomic_DNA"/>
</dbReference>
<protein>
    <submittedName>
        <fullName evidence="3">VQ motif-containing protein</fullName>
    </submittedName>
</protein>
<evidence type="ECO:0000313" key="3">
    <source>
        <dbReference type="EMBL" id="PSR88286.1"/>
    </source>
</evidence>
<feature type="compositionally biased region" description="Low complexity" evidence="1">
    <location>
        <begin position="95"/>
        <end position="104"/>
    </location>
</feature>
<dbReference type="GO" id="GO:0005634">
    <property type="term" value="C:nucleus"/>
    <property type="evidence" value="ECO:0007669"/>
    <property type="project" value="TreeGrafter"/>
</dbReference>
<gene>
    <name evidence="3" type="ORF">CEY00_Acc31315</name>
</gene>
<proteinExistence type="predicted"/>
<dbReference type="PANTHER" id="PTHR33143">
    <property type="entry name" value="F16F4.1 PROTEIN-RELATED"/>
    <property type="match status" value="1"/>
</dbReference>
<feature type="domain" description="VQ" evidence="2">
    <location>
        <begin position="46"/>
        <end position="70"/>
    </location>
</feature>
<dbReference type="Pfam" id="PF05678">
    <property type="entry name" value="VQ"/>
    <property type="match status" value="1"/>
</dbReference>
<comment type="caution">
    <text evidence="3">The sequence shown here is derived from an EMBL/GenBank/DDBJ whole genome shotgun (WGS) entry which is preliminary data.</text>
</comment>
<dbReference type="AlphaFoldDB" id="A0A2R6PBC3"/>
<feature type="region of interest" description="Disordered" evidence="1">
    <location>
        <begin position="1"/>
        <end position="22"/>
    </location>
</feature>
<keyword evidence="4" id="KW-1185">Reference proteome</keyword>
<evidence type="ECO:0000256" key="1">
    <source>
        <dbReference type="SAM" id="MobiDB-lite"/>
    </source>
</evidence>
<dbReference type="OrthoDB" id="1917757at2759"/>
<reference evidence="3 4" key="1">
    <citation type="submission" date="2017-07" db="EMBL/GenBank/DDBJ databases">
        <title>An improved, manually edited Actinidia chinensis var. chinensis (kiwifruit) genome highlights the challenges associated with draft genomes and gene prediction in plants.</title>
        <authorList>
            <person name="Pilkington S."/>
            <person name="Crowhurst R."/>
            <person name="Hilario E."/>
            <person name="Nardozza S."/>
            <person name="Fraser L."/>
            <person name="Peng Y."/>
            <person name="Gunaseelan K."/>
            <person name="Simpson R."/>
            <person name="Tahir J."/>
            <person name="Deroles S."/>
            <person name="Templeton K."/>
            <person name="Luo Z."/>
            <person name="Davy M."/>
            <person name="Cheng C."/>
            <person name="Mcneilage M."/>
            <person name="Scaglione D."/>
            <person name="Liu Y."/>
            <person name="Zhang Q."/>
            <person name="Datson P."/>
            <person name="De Silva N."/>
            <person name="Gardiner S."/>
            <person name="Bassett H."/>
            <person name="Chagne D."/>
            <person name="Mccallum J."/>
            <person name="Dzierzon H."/>
            <person name="Deng C."/>
            <person name="Wang Y.-Y."/>
            <person name="Barron N."/>
            <person name="Manako K."/>
            <person name="Bowen J."/>
            <person name="Foster T."/>
            <person name="Erridge Z."/>
            <person name="Tiffin H."/>
            <person name="Waite C."/>
            <person name="Davies K."/>
            <person name="Grierson E."/>
            <person name="Laing W."/>
            <person name="Kirk R."/>
            <person name="Chen X."/>
            <person name="Wood M."/>
            <person name="Montefiori M."/>
            <person name="Brummell D."/>
            <person name="Schwinn K."/>
            <person name="Catanach A."/>
            <person name="Fullerton C."/>
            <person name="Li D."/>
            <person name="Meiyalaghan S."/>
            <person name="Nieuwenhuizen N."/>
            <person name="Read N."/>
            <person name="Prakash R."/>
            <person name="Hunter D."/>
            <person name="Zhang H."/>
            <person name="Mckenzie M."/>
            <person name="Knabel M."/>
            <person name="Harris A."/>
            <person name="Allan A."/>
            <person name="Chen A."/>
            <person name="Janssen B."/>
            <person name="Plunkett B."/>
            <person name="Dwamena C."/>
            <person name="Voogd C."/>
            <person name="Leif D."/>
            <person name="Lafferty D."/>
            <person name="Souleyre E."/>
            <person name="Varkonyi-Gasic E."/>
            <person name="Gambi F."/>
            <person name="Hanley J."/>
            <person name="Yao J.-L."/>
            <person name="Cheung J."/>
            <person name="David K."/>
            <person name="Warren B."/>
            <person name="Marsh K."/>
            <person name="Snowden K."/>
            <person name="Lin-Wang K."/>
            <person name="Brian L."/>
            <person name="Martinez-Sanchez M."/>
            <person name="Wang M."/>
            <person name="Ileperuma N."/>
            <person name="Macnee N."/>
            <person name="Campin R."/>
            <person name="Mcatee P."/>
            <person name="Drummond R."/>
            <person name="Espley R."/>
            <person name="Ireland H."/>
            <person name="Wu R."/>
            <person name="Atkinson R."/>
            <person name="Karunairetnam S."/>
            <person name="Bulley S."/>
            <person name="Chunkath S."/>
            <person name="Hanley Z."/>
            <person name="Storey R."/>
            <person name="Thrimawithana A."/>
            <person name="Thomson S."/>
            <person name="David C."/>
            <person name="Testolin R."/>
        </authorList>
    </citation>
    <scope>NUCLEOTIDE SEQUENCE [LARGE SCALE GENOMIC DNA]</scope>
    <source>
        <strain evidence="4">cv. Red5</strain>
        <tissue evidence="3">Young leaf</tissue>
    </source>
</reference>
<dbReference type="Proteomes" id="UP000241394">
    <property type="component" value="Chromosome LG27"/>
</dbReference>
<dbReference type="PANTHER" id="PTHR33143:SF6">
    <property type="entry name" value="OS08G0102900 PROTEIN"/>
    <property type="match status" value="1"/>
</dbReference>
<dbReference type="OMA" id="RCNEING"/>
<dbReference type="InterPro" id="IPR008889">
    <property type="entry name" value="VQ"/>
</dbReference>
<dbReference type="Gramene" id="PSR88286">
    <property type="protein sequence ID" value="PSR88286"/>
    <property type="gene ID" value="CEY00_Acc31315"/>
</dbReference>
<accession>A0A2R6PBC3</accession>
<feature type="compositionally biased region" description="Polar residues" evidence="1">
    <location>
        <begin position="71"/>
        <end position="82"/>
    </location>
</feature>
<name>A0A2R6PBC3_ACTCC</name>
<feature type="compositionally biased region" description="Basic and acidic residues" evidence="1">
    <location>
        <begin position="13"/>
        <end position="22"/>
    </location>
</feature>
<organism evidence="3 4">
    <name type="scientific">Actinidia chinensis var. chinensis</name>
    <name type="common">Chinese soft-hair kiwi</name>
    <dbReference type="NCBI Taxonomy" id="1590841"/>
    <lineage>
        <taxon>Eukaryota</taxon>
        <taxon>Viridiplantae</taxon>
        <taxon>Streptophyta</taxon>
        <taxon>Embryophyta</taxon>
        <taxon>Tracheophyta</taxon>
        <taxon>Spermatophyta</taxon>
        <taxon>Magnoliopsida</taxon>
        <taxon>eudicotyledons</taxon>
        <taxon>Gunneridae</taxon>
        <taxon>Pentapetalae</taxon>
        <taxon>asterids</taxon>
        <taxon>Ericales</taxon>
        <taxon>Actinidiaceae</taxon>
        <taxon>Actinidia</taxon>
    </lineage>
</organism>
<evidence type="ECO:0000313" key="4">
    <source>
        <dbReference type="Proteomes" id="UP000241394"/>
    </source>
</evidence>
<reference evidence="4" key="2">
    <citation type="journal article" date="2018" name="BMC Genomics">
        <title>A manually annotated Actinidia chinensis var. chinensis (kiwifruit) genome highlights the challenges associated with draft genomes and gene prediction in plants.</title>
        <authorList>
            <person name="Pilkington S.M."/>
            <person name="Crowhurst R."/>
            <person name="Hilario E."/>
            <person name="Nardozza S."/>
            <person name="Fraser L."/>
            <person name="Peng Y."/>
            <person name="Gunaseelan K."/>
            <person name="Simpson R."/>
            <person name="Tahir J."/>
            <person name="Deroles S.C."/>
            <person name="Templeton K."/>
            <person name="Luo Z."/>
            <person name="Davy M."/>
            <person name="Cheng C."/>
            <person name="McNeilage M."/>
            <person name="Scaglione D."/>
            <person name="Liu Y."/>
            <person name="Zhang Q."/>
            <person name="Datson P."/>
            <person name="De Silva N."/>
            <person name="Gardiner S.E."/>
            <person name="Bassett H."/>
            <person name="Chagne D."/>
            <person name="McCallum J."/>
            <person name="Dzierzon H."/>
            <person name="Deng C."/>
            <person name="Wang Y.Y."/>
            <person name="Barron L."/>
            <person name="Manako K."/>
            <person name="Bowen J."/>
            <person name="Foster T.M."/>
            <person name="Erridge Z.A."/>
            <person name="Tiffin H."/>
            <person name="Waite C.N."/>
            <person name="Davies K.M."/>
            <person name="Grierson E.P."/>
            <person name="Laing W.A."/>
            <person name="Kirk R."/>
            <person name="Chen X."/>
            <person name="Wood M."/>
            <person name="Montefiori M."/>
            <person name="Brummell D.A."/>
            <person name="Schwinn K.E."/>
            <person name="Catanach A."/>
            <person name="Fullerton C."/>
            <person name="Li D."/>
            <person name="Meiyalaghan S."/>
            <person name="Nieuwenhuizen N."/>
            <person name="Read N."/>
            <person name="Prakash R."/>
            <person name="Hunter D."/>
            <person name="Zhang H."/>
            <person name="McKenzie M."/>
            <person name="Knabel M."/>
            <person name="Harris A."/>
            <person name="Allan A.C."/>
            <person name="Gleave A."/>
            <person name="Chen A."/>
            <person name="Janssen B.J."/>
            <person name="Plunkett B."/>
            <person name="Ampomah-Dwamena C."/>
            <person name="Voogd C."/>
            <person name="Leif D."/>
            <person name="Lafferty D."/>
            <person name="Souleyre E.J.F."/>
            <person name="Varkonyi-Gasic E."/>
            <person name="Gambi F."/>
            <person name="Hanley J."/>
            <person name="Yao J.L."/>
            <person name="Cheung J."/>
            <person name="David K.M."/>
            <person name="Warren B."/>
            <person name="Marsh K."/>
            <person name="Snowden K.C."/>
            <person name="Lin-Wang K."/>
            <person name="Brian L."/>
            <person name="Martinez-Sanchez M."/>
            <person name="Wang M."/>
            <person name="Ileperuma N."/>
            <person name="Macnee N."/>
            <person name="Campin R."/>
            <person name="McAtee P."/>
            <person name="Drummond R.S.M."/>
            <person name="Espley R.V."/>
            <person name="Ireland H.S."/>
            <person name="Wu R."/>
            <person name="Atkinson R.G."/>
            <person name="Karunairetnam S."/>
            <person name="Bulley S."/>
            <person name="Chunkath S."/>
            <person name="Hanley Z."/>
            <person name="Storey R."/>
            <person name="Thrimawithana A.H."/>
            <person name="Thomson S."/>
            <person name="David C."/>
            <person name="Testolin R."/>
            <person name="Huang H."/>
            <person name="Hellens R.P."/>
            <person name="Schaffer R.J."/>
        </authorList>
    </citation>
    <scope>NUCLEOTIDE SEQUENCE [LARGE SCALE GENOMIC DNA]</scope>
    <source>
        <strain evidence="4">cv. Red5</strain>
    </source>
</reference>
<sequence>MGPVRAINGPRPPELRIKNDSHVISKKPNRTAEHGQNHHPIIIYAHSPKIIHAKPRDFMTLVQKLTGLSPRPQNHESSSYLTDESKPASASARVSNSSETLSSSPNFDAAPNQFLVDMPLFTPNSANFFLSPLLRSYADAVSASPNLTVSPSAFEAKKEHPQY</sequence>
<dbReference type="STRING" id="1590841.A0A2R6PBC3"/>